<dbReference type="HOGENOM" id="CLU_2041792_0_0_1"/>
<feature type="region of interest" description="Disordered" evidence="1">
    <location>
        <begin position="99"/>
        <end position="121"/>
    </location>
</feature>
<reference evidence="2" key="2">
    <citation type="submission" date="2018-05" db="EMBL/GenBank/DDBJ databases">
        <title>OmerRS3 (Oryza meridionalis Reference Sequence Version 3).</title>
        <authorList>
            <person name="Zhang J."/>
            <person name="Kudrna D."/>
            <person name="Lee S."/>
            <person name="Talag J."/>
            <person name="Welchert J."/>
            <person name="Wing R.A."/>
        </authorList>
    </citation>
    <scope>NUCLEOTIDE SEQUENCE [LARGE SCALE GENOMIC DNA]</scope>
    <source>
        <strain evidence="2">cv. OR44</strain>
    </source>
</reference>
<name>A0A0E0ES98_9ORYZ</name>
<reference evidence="2" key="1">
    <citation type="submission" date="2015-04" db="UniProtKB">
        <authorList>
            <consortium name="EnsemblPlants"/>
        </authorList>
    </citation>
    <scope>IDENTIFICATION</scope>
</reference>
<sequence>MCTTSSRCRTRSAQRCRPEASGASKTRTCAAATSRTSTYACTALAYFLAEPSRYLRMCTALAFTVGCSSGPTTSTGLTTTRSTPRSSAALHASCSATALPIRDRSSRTRRRPRRGRGWDPW</sequence>
<evidence type="ECO:0000256" key="1">
    <source>
        <dbReference type="SAM" id="MobiDB-lite"/>
    </source>
</evidence>
<proteinExistence type="predicted"/>
<dbReference type="Gramene" id="OMERI09G08270.2">
    <property type="protein sequence ID" value="OMERI09G08270.2"/>
    <property type="gene ID" value="OMERI09G08270"/>
</dbReference>
<keyword evidence="3" id="KW-1185">Reference proteome</keyword>
<protein>
    <submittedName>
        <fullName evidence="2">Uncharacterized protein</fullName>
    </submittedName>
</protein>
<evidence type="ECO:0000313" key="2">
    <source>
        <dbReference type="EnsemblPlants" id="OMERI09G08270.2"/>
    </source>
</evidence>
<organism evidence="2">
    <name type="scientific">Oryza meridionalis</name>
    <dbReference type="NCBI Taxonomy" id="40149"/>
    <lineage>
        <taxon>Eukaryota</taxon>
        <taxon>Viridiplantae</taxon>
        <taxon>Streptophyta</taxon>
        <taxon>Embryophyta</taxon>
        <taxon>Tracheophyta</taxon>
        <taxon>Spermatophyta</taxon>
        <taxon>Magnoliopsida</taxon>
        <taxon>Liliopsida</taxon>
        <taxon>Poales</taxon>
        <taxon>Poaceae</taxon>
        <taxon>BOP clade</taxon>
        <taxon>Oryzoideae</taxon>
        <taxon>Oryzeae</taxon>
        <taxon>Oryzinae</taxon>
        <taxon>Oryza</taxon>
    </lineage>
</organism>
<dbReference type="AlphaFoldDB" id="A0A0E0ES98"/>
<dbReference type="Proteomes" id="UP000008021">
    <property type="component" value="Chromosome 9"/>
</dbReference>
<evidence type="ECO:0000313" key="3">
    <source>
        <dbReference type="Proteomes" id="UP000008021"/>
    </source>
</evidence>
<accession>A0A0E0ES98</accession>
<dbReference type="EnsemblPlants" id="OMERI09G08270.2">
    <property type="protein sequence ID" value="OMERI09G08270.2"/>
    <property type="gene ID" value="OMERI09G08270"/>
</dbReference>